<sequence length="60" mass="6624">MASQQQKQTNNPERKSLPSPTHPNQGLSLASTPAYRLPNDRPVASNQTVEDSDQLMGYLD</sequence>
<evidence type="ECO:0000256" key="1">
    <source>
        <dbReference type="SAM" id="MobiDB-lite"/>
    </source>
</evidence>
<accession>A0A1E5QN85</accession>
<dbReference type="AlphaFoldDB" id="A0A1E5QN85"/>
<feature type="region of interest" description="Disordered" evidence="1">
    <location>
        <begin position="1"/>
        <end position="60"/>
    </location>
</feature>
<proteinExistence type="predicted"/>
<feature type="compositionally biased region" description="Polar residues" evidence="1">
    <location>
        <begin position="1"/>
        <end position="11"/>
    </location>
</feature>
<evidence type="ECO:0000313" key="2">
    <source>
        <dbReference type="EMBL" id="OEJ76071.1"/>
    </source>
</evidence>
<dbReference type="RefSeq" id="WP_069966229.1">
    <property type="nucleotide sequence ID" value="NZ_CM124774.1"/>
</dbReference>
<organism evidence="2">
    <name type="scientific">Desertifilum tharense IPPAS B-1220</name>
    <dbReference type="NCBI Taxonomy" id="1781255"/>
    <lineage>
        <taxon>Bacteria</taxon>
        <taxon>Bacillati</taxon>
        <taxon>Cyanobacteriota</taxon>
        <taxon>Cyanophyceae</taxon>
        <taxon>Desertifilales</taxon>
        <taxon>Desertifilaceae</taxon>
        <taxon>Desertifilum</taxon>
    </lineage>
</organism>
<reference evidence="2" key="1">
    <citation type="submission" date="2016-09" db="EMBL/GenBank/DDBJ databases">
        <title>Draft genome of thermotolerant cyanobacterium Desertifilum sp. strain IPPAS B-1220.</title>
        <authorList>
            <person name="Sinetova M.A."/>
            <person name="Bolakhan K."/>
            <person name="Zayadan B.K."/>
            <person name="Mironov K.S."/>
            <person name="Ustinova V."/>
            <person name="Kupriyanova E.V."/>
            <person name="Sidorov R.A."/>
            <person name="Skrypnik A.N."/>
            <person name="Gogoleva N.E."/>
            <person name="Gogolev Y.V."/>
            <person name="Los D.A."/>
        </authorList>
    </citation>
    <scope>NUCLEOTIDE SEQUENCE [LARGE SCALE GENOMIC DNA]</scope>
    <source>
        <strain evidence="2">IPPAS B-1220</strain>
    </source>
</reference>
<dbReference type="STRING" id="1781255.BH720_05800"/>
<gene>
    <name evidence="2" type="ORF">BH720_05800</name>
</gene>
<protein>
    <submittedName>
        <fullName evidence="2">Uncharacterized protein</fullName>
    </submittedName>
</protein>
<dbReference type="EMBL" id="MJGC01000041">
    <property type="protein sequence ID" value="OEJ76071.1"/>
    <property type="molecule type" value="Genomic_DNA"/>
</dbReference>
<name>A0A1E5QN85_9CYAN</name>
<feature type="compositionally biased region" description="Polar residues" evidence="1">
    <location>
        <begin position="18"/>
        <end position="31"/>
    </location>
</feature>
<comment type="caution">
    <text evidence="2">The sequence shown here is derived from an EMBL/GenBank/DDBJ whole genome shotgun (WGS) entry which is preliminary data.</text>
</comment>